<dbReference type="InterPro" id="IPR003594">
    <property type="entry name" value="HATPase_dom"/>
</dbReference>
<accession>A0A2T0SYA9</accession>
<evidence type="ECO:0000256" key="6">
    <source>
        <dbReference type="SAM" id="Coils"/>
    </source>
</evidence>
<dbReference type="Pfam" id="PF02518">
    <property type="entry name" value="HATPase_c"/>
    <property type="match status" value="1"/>
</dbReference>
<keyword evidence="5" id="KW-0418">Kinase</keyword>
<reference evidence="9 10" key="1">
    <citation type="submission" date="2018-03" db="EMBL/GenBank/DDBJ databases">
        <title>Genomic Encyclopedia of Archaeal and Bacterial Type Strains, Phase II (KMG-II): from individual species to whole genera.</title>
        <authorList>
            <person name="Goeker M."/>
        </authorList>
    </citation>
    <scope>NUCLEOTIDE SEQUENCE [LARGE SCALE GENOMIC DNA]</scope>
    <source>
        <strain evidence="9 10">DSM 28354</strain>
    </source>
</reference>
<evidence type="ECO:0000256" key="5">
    <source>
        <dbReference type="ARBA" id="ARBA00022777"/>
    </source>
</evidence>
<dbReference type="SUPFAM" id="SSF55874">
    <property type="entry name" value="ATPase domain of HSP90 chaperone/DNA topoisomerase II/histidine kinase"/>
    <property type="match status" value="1"/>
</dbReference>
<dbReference type="FunFam" id="3.30.565.10:FF:000006">
    <property type="entry name" value="Sensor histidine kinase WalK"/>
    <property type="match status" value="1"/>
</dbReference>
<dbReference type="InterPro" id="IPR000014">
    <property type="entry name" value="PAS"/>
</dbReference>
<dbReference type="EMBL" id="PVTE01000009">
    <property type="protein sequence ID" value="PRY38370.1"/>
    <property type="molecule type" value="Genomic_DNA"/>
</dbReference>
<dbReference type="NCBIfam" id="TIGR00229">
    <property type="entry name" value="sensory_box"/>
    <property type="match status" value="1"/>
</dbReference>
<dbReference type="InterPro" id="IPR035965">
    <property type="entry name" value="PAS-like_dom_sf"/>
</dbReference>
<dbReference type="SUPFAM" id="SSF47384">
    <property type="entry name" value="Homodimeric domain of signal transducing histidine kinase"/>
    <property type="match status" value="1"/>
</dbReference>
<dbReference type="CDD" id="cd00082">
    <property type="entry name" value="HisKA"/>
    <property type="match status" value="1"/>
</dbReference>
<dbReference type="OrthoDB" id="9766459at2"/>
<evidence type="ECO:0000256" key="4">
    <source>
        <dbReference type="ARBA" id="ARBA00022679"/>
    </source>
</evidence>
<dbReference type="Gene3D" id="1.10.287.130">
    <property type="match status" value="1"/>
</dbReference>
<evidence type="ECO:0000259" key="7">
    <source>
        <dbReference type="PROSITE" id="PS50109"/>
    </source>
</evidence>
<dbReference type="InterPro" id="IPR005467">
    <property type="entry name" value="His_kinase_dom"/>
</dbReference>
<evidence type="ECO:0000313" key="9">
    <source>
        <dbReference type="EMBL" id="PRY38370.1"/>
    </source>
</evidence>
<name>A0A2T0SYA9_9BACT</name>
<keyword evidence="10" id="KW-1185">Reference proteome</keyword>
<dbReference type="InterPro" id="IPR036097">
    <property type="entry name" value="HisK_dim/P_sf"/>
</dbReference>
<dbReference type="InterPro" id="IPR004358">
    <property type="entry name" value="Sig_transdc_His_kin-like_C"/>
</dbReference>
<proteinExistence type="predicted"/>
<dbReference type="InterPro" id="IPR036890">
    <property type="entry name" value="HATPase_C_sf"/>
</dbReference>
<dbReference type="PANTHER" id="PTHR43304">
    <property type="entry name" value="PHYTOCHROME-LIKE PROTEIN CPH1"/>
    <property type="match status" value="1"/>
</dbReference>
<gene>
    <name evidence="9" type="ORF">CLV58_10997</name>
</gene>
<evidence type="ECO:0000259" key="8">
    <source>
        <dbReference type="PROSITE" id="PS50113"/>
    </source>
</evidence>
<dbReference type="PANTHER" id="PTHR43304:SF1">
    <property type="entry name" value="PAC DOMAIN-CONTAINING PROTEIN"/>
    <property type="match status" value="1"/>
</dbReference>
<dbReference type="PROSITE" id="PS50113">
    <property type="entry name" value="PAC"/>
    <property type="match status" value="1"/>
</dbReference>
<dbReference type="SMART" id="SM00387">
    <property type="entry name" value="HATPase_c"/>
    <property type="match status" value="1"/>
</dbReference>
<dbReference type="Gene3D" id="2.10.70.100">
    <property type="match status" value="1"/>
</dbReference>
<feature type="domain" description="PAC" evidence="8">
    <location>
        <begin position="489"/>
        <end position="542"/>
    </location>
</feature>
<dbReference type="PRINTS" id="PR00344">
    <property type="entry name" value="BCTRLSENSOR"/>
</dbReference>
<dbReference type="EC" id="2.7.13.3" evidence="2"/>
<dbReference type="InterPro" id="IPR013655">
    <property type="entry name" value="PAS_fold_3"/>
</dbReference>
<dbReference type="SMART" id="SM00091">
    <property type="entry name" value="PAS"/>
    <property type="match status" value="3"/>
</dbReference>
<dbReference type="InterPro" id="IPR003661">
    <property type="entry name" value="HisK_dim/P_dom"/>
</dbReference>
<evidence type="ECO:0000256" key="3">
    <source>
        <dbReference type="ARBA" id="ARBA00022553"/>
    </source>
</evidence>
<dbReference type="Proteomes" id="UP000238375">
    <property type="component" value="Unassembled WGS sequence"/>
</dbReference>
<dbReference type="PROSITE" id="PS50109">
    <property type="entry name" value="HIS_KIN"/>
    <property type="match status" value="1"/>
</dbReference>
<feature type="coiled-coil region" evidence="6">
    <location>
        <begin position="544"/>
        <end position="582"/>
    </location>
</feature>
<evidence type="ECO:0000256" key="1">
    <source>
        <dbReference type="ARBA" id="ARBA00000085"/>
    </source>
</evidence>
<comment type="caution">
    <text evidence="9">The sequence shown here is derived from an EMBL/GenBank/DDBJ whole genome shotgun (WGS) entry which is preliminary data.</text>
</comment>
<evidence type="ECO:0000313" key="10">
    <source>
        <dbReference type="Proteomes" id="UP000238375"/>
    </source>
</evidence>
<dbReference type="Gene3D" id="3.30.565.10">
    <property type="entry name" value="Histidine kinase-like ATPase, C-terminal domain"/>
    <property type="match status" value="1"/>
</dbReference>
<keyword evidence="6" id="KW-0175">Coiled coil</keyword>
<dbReference type="SUPFAM" id="SSF55785">
    <property type="entry name" value="PYP-like sensor domain (PAS domain)"/>
    <property type="match status" value="3"/>
</dbReference>
<dbReference type="InterPro" id="IPR013656">
    <property type="entry name" value="PAS_4"/>
</dbReference>
<dbReference type="Pfam" id="PF00512">
    <property type="entry name" value="HisKA"/>
    <property type="match status" value="1"/>
</dbReference>
<sequence>MSGLIRQFDWSDTSVGDLAEWPLSLRTLVRMMLTSRFPSLIFWGDELITFYNDAFRPSLGNDGKHPASLGQPGPVSWAESWPVIGPMIGAIMQGGDAVWFEDQKLPIYREGQMGYAYWTYCFSPITNDEGAVNGVLVTCSETTKTVEGIQQLKASQEFTESLFYHSPISNAVFVENDMTVRMANDAMLAIWGRDESAIGKPFLEVLPELIETGEIERLRAVMATGAPFRRTEARFDLIRYGQPYTGYYNYIYEAMRSSSGDITGVVSVAYEVTEQVLARRAVEDSEARFRSLIEEAPVATALYVGKDMRVQVANETMLRYWGKDASVIGMPLAEALPELEGQPFLGLLDDLFATGRLHEMREAPADLKVDGVLSTYYFDYTYKPLRNAAGEVYAIMNMAIDVTPTVKSNRQVQRARESLQQAVDLAQLGIWQIDLPTQSATFSGRMHSWIEYKEPLTLDDVVDAIIPADLPVFVEAYQRAQQVDSGGRLEVEYRLKNVSTGQVRLIHSIGQTHFDAQGKPVNMSGFSRDVTHERAAQLALRQQVDERTEELAATNEELAASNEELEEANQLLIRSNDNLQQFAYVASHDLQEPLRKIQQFGNLLQLRQGANRLDDESNNYIERMQLAASRMSTLIRDLLTYSRIDTHREASQPIPLNDVIADVRTNLELLLTETDTQLEVADLPTVTGDFSQLAQLVQNLLSNAIKFRQKDVTPRIRIQVQTVRAEQLPADVRPGRFTPVFHRIDVVDNGIGFDEKYVDRIFQVFQRLHGKGEYVGTGIGLAICQKVVANHGGAITAHSQPGQGATFSVYLPA</sequence>
<feature type="domain" description="Histidine kinase" evidence="7">
    <location>
        <begin position="585"/>
        <end position="813"/>
    </location>
</feature>
<dbReference type="InterPro" id="IPR052162">
    <property type="entry name" value="Sensor_kinase/Photoreceptor"/>
</dbReference>
<dbReference type="AlphaFoldDB" id="A0A2T0SYA9"/>
<dbReference type="InterPro" id="IPR000700">
    <property type="entry name" value="PAS-assoc_C"/>
</dbReference>
<dbReference type="Pfam" id="PF08448">
    <property type="entry name" value="PAS_4"/>
    <property type="match status" value="2"/>
</dbReference>
<dbReference type="SMART" id="SM00388">
    <property type="entry name" value="HisKA"/>
    <property type="match status" value="1"/>
</dbReference>
<evidence type="ECO:0000256" key="2">
    <source>
        <dbReference type="ARBA" id="ARBA00012438"/>
    </source>
</evidence>
<organism evidence="9 10">
    <name type="scientific">Spirosoma oryzae</name>
    <dbReference type="NCBI Taxonomy" id="1469603"/>
    <lineage>
        <taxon>Bacteria</taxon>
        <taxon>Pseudomonadati</taxon>
        <taxon>Bacteroidota</taxon>
        <taxon>Cytophagia</taxon>
        <taxon>Cytophagales</taxon>
        <taxon>Cytophagaceae</taxon>
        <taxon>Spirosoma</taxon>
    </lineage>
</organism>
<protein>
    <recommendedName>
        <fullName evidence="2">histidine kinase</fullName>
        <ecNumber evidence="2">2.7.13.3</ecNumber>
    </recommendedName>
</protein>
<dbReference type="Pfam" id="PF08447">
    <property type="entry name" value="PAS_3"/>
    <property type="match status" value="1"/>
</dbReference>
<dbReference type="GO" id="GO:0000155">
    <property type="term" value="F:phosphorelay sensor kinase activity"/>
    <property type="evidence" value="ECO:0007669"/>
    <property type="project" value="InterPro"/>
</dbReference>
<keyword evidence="4" id="KW-0808">Transferase</keyword>
<dbReference type="Gene3D" id="3.30.450.20">
    <property type="entry name" value="PAS domain"/>
    <property type="match status" value="3"/>
</dbReference>
<comment type="catalytic activity">
    <reaction evidence="1">
        <text>ATP + protein L-histidine = ADP + protein N-phospho-L-histidine.</text>
        <dbReference type="EC" id="2.7.13.3"/>
    </reaction>
</comment>
<keyword evidence="3" id="KW-0597">Phosphoprotein</keyword>